<dbReference type="EMBL" id="KB310160">
    <property type="protein sequence ID" value="ELT92321.1"/>
    <property type="molecule type" value="Genomic_DNA"/>
</dbReference>
<organism evidence="2">
    <name type="scientific">Capitella teleta</name>
    <name type="common">Polychaete worm</name>
    <dbReference type="NCBI Taxonomy" id="283909"/>
    <lineage>
        <taxon>Eukaryota</taxon>
        <taxon>Metazoa</taxon>
        <taxon>Spiralia</taxon>
        <taxon>Lophotrochozoa</taxon>
        <taxon>Annelida</taxon>
        <taxon>Polychaeta</taxon>
        <taxon>Sedentaria</taxon>
        <taxon>Scolecida</taxon>
        <taxon>Capitellidae</taxon>
        <taxon>Capitella</taxon>
    </lineage>
</organism>
<dbReference type="AlphaFoldDB" id="R7TLB4"/>
<evidence type="ECO:0000313" key="4">
    <source>
        <dbReference type="Proteomes" id="UP000014760"/>
    </source>
</evidence>
<feature type="non-terminal residue" evidence="2">
    <location>
        <position position="158"/>
    </location>
</feature>
<dbReference type="InterPro" id="IPR001130">
    <property type="entry name" value="TatD-like"/>
</dbReference>
<dbReference type="GO" id="GO:0016788">
    <property type="term" value="F:hydrolase activity, acting on ester bonds"/>
    <property type="evidence" value="ECO:0007669"/>
    <property type="project" value="InterPro"/>
</dbReference>
<reference evidence="4" key="1">
    <citation type="submission" date="2012-12" db="EMBL/GenBank/DDBJ databases">
        <authorList>
            <person name="Hellsten U."/>
            <person name="Grimwood J."/>
            <person name="Chapman J.A."/>
            <person name="Shapiro H."/>
            <person name="Aerts A."/>
            <person name="Otillar R.P."/>
            <person name="Terry A.Y."/>
            <person name="Boore J.L."/>
            <person name="Simakov O."/>
            <person name="Marletaz F."/>
            <person name="Cho S.-J."/>
            <person name="Edsinger-Gonzales E."/>
            <person name="Havlak P."/>
            <person name="Kuo D.-H."/>
            <person name="Larsson T."/>
            <person name="Lv J."/>
            <person name="Arendt D."/>
            <person name="Savage R."/>
            <person name="Osoegawa K."/>
            <person name="de Jong P."/>
            <person name="Lindberg D.R."/>
            <person name="Seaver E.C."/>
            <person name="Weisblat D.A."/>
            <person name="Putnam N.H."/>
            <person name="Grigoriev I.V."/>
            <person name="Rokhsar D.S."/>
        </authorList>
    </citation>
    <scope>NUCLEOTIDE SEQUENCE</scope>
    <source>
        <strain evidence="4">I ESC-2004</strain>
    </source>
</reference>
<dbReference type="InterPro" id="IPR032466">
    <property type="entry name" value="Metal_Hydrolase"/>
</dbReference>
<proteinExistence type="inferred from homology"/>
<reference evidence="2 4" key="2">
    <citation type="journal article" date="2013" name="Nature">
        <title>Insights into bilaterian evolution from three spiralian genomes.</title>
        <authorList>
            <person name="Simakov O."/>
            <person name="Marletaz F."/>
            <person name="Cho S.J."/>
            <person name="Edsinger-Gonzales E."/>
            <person name="Havlak P."/>
            <person name="Hellsten U."/>
            <person name="Kuo D.H."/>
            <person name="Larsson T."/>
            <person name="Lv J."/>
            <person name="Arendt D."/>
            <person name="Savage R."/>
            <person name="Osoegawa K."/>
            <person name="de Jong P."/>
            <person name="Grimwood J."/>
            <person name="Chapman J.A."/>
            <person name="Shapiro H."/>
            <person name="Aerts A."/>
            <person name="Otillar R.P."/>
            <person name="Terry A.Y."/>
            <person name="Boore J.L."/>
            <person name="Grigoriev I.V."/>
            <person name="Lindberg D.R."/>
            <person name="Seaver E.C."/>
            <person name="Weisblat D.A."/>
            <person name="Putnam N.H."/>
            <person name="Rokhsar D.S."/>
        </authorList>
    </citation>
    <scope>NUCLEOTIDE SEQUENCE</scope>
    <source>
        <strain evidence="2 4">I ESC-2004</strain>
    </source>
</reference>
<accession>R7TLB4</accession>
<comment type="similarity">
    <text evidence="1">Belongs to the metallo-dependent hydrolases superfamily. TatD-type hydrolase family.</text>
</comment>
<dbReference type="EnsemblMetazoa" id="CapteT86025">
    <property type="protein sequence ID" value="CapteP86025"/>
    <property type="gene ID" value="CapteG86025"/>
</dbReference>
<feature type="non-terminal residue" evidence="2">
    <location>
        <position position="1"/>
    </location>
</feature>
<evidence type="ECO:0000313" key="2">
    <source>
        <dbReference type="EMBL" id="ELT92321.1"/>
    </source>
</evidence>
<reference evidence="3" key="3">
    <citation type="submission" date="2015-06" db="UniProtKB">
        <authorList>
            <consortium name="EnsemblMetazoa"/>
        </authorList>
    </citation>
    <scope>IDENTIFICATION</scope>
</reference>
<dbReference type="EMBL" id="AMQN01013356">
    <property type="status" value="NOT_ANNOTATED_CDS"/>
    <property type="molecule type" value="Genomic_DNA"/>
</dbReference>
<sequence length="158" mass="18018">VYLSFGFHPSRADSHSGHPRLFEQLRHFLAHERAVAVGEVGLDYRPSCSERTKERQRLIFRGMLRVALELRKPVVVHCRGFGRPEAEHDCLEIMKDELPQLFPIHRHCFTGSLADLNAWRLLFPNTVFGFTAASSSYPQLAAHLPLAHTVLETDAPYM</sequence>
<dbReference type="SUPFAM" id="SSF51556">
    <property type="entry name" value="Metallo-dependent hydrolases"/>
    <property type="match status" value="1"/>
</dbReference>
<dbReference type="OMA" id="WINHERV"/>
<dbReference type="PANTHER" id="PTHR46363:SF1">
    <property type="entry name" value="DEOXYRIBONUCLEASE TATDN2-RELATED"/>
    <property type="match status" value="1"/>
</dbReference>
<dbReference type="Pfam" id="PF01026">
    <property type="entry name" value="TatD_DNase"/>
    <property type="match status" value="1"/>
</dbReference>
<dbReference type="OrthoDB" id="9980814at2759"/>
<keyword evidence="4" id="KW-1185">Reference proteome</keyword>
<name>R7TLB4_CAPTE</name>
<dbReference type="Gene3D" id="3.20.20.140">
    <property type="entry name" value="Metal-dependent hydrolases"/>
    <property type="match status" value="1"/>
</dbReference>
<evidence type="ECO:0008006" key="5">
    <source>
        <dbReference type="Google" id="ProtNLM"/>
    </source>
</evidence>
<gene>
    <name evidence="2" type="ORF">CAPTEDRAFT_86025</name>
</gene>
<evidence type="ECO:0000256" key="1">
    <source>
        <dbReference type="ARBA" id="ARBA00009275"/>
    </source>
</evidence>
<dbReference type="Proteomes" id="UP000014760">
    <property type="component" value="Unassembled WGS sequence"/>
</dbReference>
<evidence type="ECO:0000313" key="3">
    <source>
        <dbReference type="EnsemblMetazoa" id="CapteP86025"/>
    </source>
</evidence>
<dbReference type="HOGENOM" id="CLU_1880545_0_0_1"/>
<protein>
    <recommendedName>
        <fullName evidence="5">TatD related DNase</fullName>
    </recommendedName>
</protein>
<dbReference type="PANTHER" id="PTHR46363">
    <property type="entry name" value="DEOXYRIBONUCLEASE TATDN2-RELATED"/>
    <property type="match status" value="1"/>
</dbReference>